<gene>
    <name evidence="4" type="ORF">N0F65_002044</name>
</gene>
<feature type="repeat" description="ANK" evidence="1">
    <location>
        <begin position="33"/>
        <end position="65"/>
    </location>
</feature>
<dbReference type="Pfam" id="PF00023">
    <property type="entry name" value="Ank"/>
    <property type="match status" value="1"/>
</dbReference>
<dbReference type="InterPro" id="IPR002110">
    <property type="entry name" value="Ankyrin_rpt"/>
</dbReference>
<sequence>MLWDADDTDDYVFQLMLELEREGVDIPRVRDDGWNTLLHLTAMWNRPAVMEELVRKGADLNVINKNGHTPLDLARHWGYADIALQISHYGGKHTCERERDIAISQRDLAQTKIRENEAELEEALLRLRKVKQEREELRIERDRMTLLYHEVVQELHALEENAAKLGREVAVLVEDKKLLQVRNAELVSELTCEQTARMNAVQSWKVTEKLFSDLQALQEEHKEREEQALRARNEAMQELEVARSISHQAQVDQGLSKQLQTAAETERDQAVERFIGLEKDIAVERDMWKRELLKAERERKNIQIEIDRQTLTLRTNLEQLEEHNTKLTVQFESQRQQLDDANARVAELSRIKATLEGERHEEHIKWRTTIERTLQNAIVADLRRVLETLLLLWRRVCVADDEINQACQVPPVEPTKSTSESSMLPSLRDPQPQRKLSMIGPETDEREVAIKLEMMKLGMSDENASYQELWGKAEERFRSVWNVTDIDSLLRADVIPSSEVVHHVSSMSTVVISFLESSTIFMIRQLKQLR</sequence>
<dbReference type="InterPro" id="IPR036770">
    <property type="entry name" value="Ankyrin_rpt-contain_sf"/>
</dbReference>
<proteinExistence type="predicted"/>
<feature type="coiled-coil region" evidence="2">
    <location>
        <begin position="106"/>
        <end position="175"/>
    </location>
</feature>
<feature type="coiled-coil region" evidence="2">
    <location>
        <begin position="285"/>
        <end position="358"/>
    </location>
</feature>
<keyword evidence="2" id="KW-0175">Coiled coil</keyword>
<reference evidence="4" key="2">
    <citation type="journal article" date="2023" name="Microbiol Resour">
        <title>Decontamination and Annotation of the Draft Genome Sequence of the Oomycete Lagenidium giganteum ARSEF 373.</title>
        <authorList>
            <person name="Morgan W.R."/>
            <person name="Tartar A."/>
        </authorList>
    </citation>
    <scope>NUCLEOTIDE SEQUENCE</scope>
    <source>
        <strain evidence="4">ARSEF 373</strain>
    </source>
</reference>
<accession>A0AAV2ZC01</accession>
<evidence type="ECO:0000313" key="5">
    <source>
        <dbReference type="Proteomes" id="UP001146120"/>
    </source>
</evidence>
<protein>
    <submittedName>
        <fullName evidence="4">Uncharacterized protein</fullName>
    </submittedName>
</protein>
<dbReference type="Proteomes" id="UP001146120">
    <property type="component" value="Unassembled WGS sequence"/>
</dbReference>
<comment type="caution">
    <text evidence="4">The sequence shown here is derived from an EMBL/GenBank/DDBJ whole genome shotgun (WGS) entry which is preliminary data.</text>
</comment>
<dbReference type="PROSITE" id="PS50088">
    <property type="entry name" value="ANK_REPEAT"/>
    <property type="match status" value="1"/>
</dbReference>
<name>A0AAV2ZC01_9STRA</name>
<reference evidence="4" key="1">
    <citation type="submission" date="2022-11" db="EMBL/GenBank/DDBJ databases">
        <authorList>
            <person name="Morgan W.R."/>
            <person name="Tartar A."/>
        </authorList>
    </citation>
    <scope>NUCLEOTIDE SEQUENCE</scope>
    <source>
        <strain evidence="4">ARSEF 373</strain>
    </source>
</reference>
<feature type="region of interest" description="Disordered" evidence="3">
    <location>
        <begin position="410"/>
        <end position="437"/>
    </location>
</feature>
<feature type="coiled-coil region" evidence="2">
    <location>
        <begin position="207"/>
        <end position="242"/>
    </location>
</feature>
<keyword evidence="5" id="KW-1185">Reference proteome</keyword>
<evidence type="ECO:0000256" key="2">
    <source>
        <dbReference type="SAM" id="Coils"/>
    </source>
</evidence>
<organism evidence="4 5">
    <name type="scientific">Lagenidium giganteum</name>
    <dbReference type="NCBI Taxonomy" id="4803"/>
    <lineage>
        <taxon>Eukaryota</taxon>
        <taxon>Sar</taxon>
        <taxon>Stramenopiles</taxon>
        <taxon>Oomycota</taxon>
        <taxon>Peronosporomycetes</taxon>
        <taxon>Pythiales</taxon>
        <taxon>Pythiaceae</taxon>
    </lineage>
</organism>
<dbReference type="SUPFAM" id="SSF48403">
    <property type="entry name" value="Ankyrin repeat"/>
    <property type="match status" value="1"/>
</dbReference>
<dbReference type="Gene3D" id="1.25.40.20">
    <property type="entry name" value="Ankyrin repeat-containing domain"/>
    <property type="match status" value="1"/>
</dbReference>
<evidence type="ECO:0000313" key="4">
    <source>
        <dbReference type="EMBL" id="DBA04282.1"/>
    </source>
</evidence>
<dbReference type="EMBL" id="DAKRPA010000009">
    <property type="protein sequence ID" value="DBA04282.1"/>
    <property type="molecule type" value="Genomic_DNA"/>
</dbReference>
<evidence type="ECO:0000256" key="3">
    <source>
        <dbReference type="SAM" id="MobiDB-lite"/>
    </source>
</evidence>
<dbReference type="AlphaFoldDB" id="A0AAV2ZC01"/>
<dbReference type="SMART" id="SM00248">
    <property type="entry name" value="ANK"/>
    <property type="match status" value="2"/>
</dbReference>
<feature type="compositionally biased region" description="Polar residues" evidence="3">
    <location>
        <begin position="415"/>
        <end position="424"/>
    </location>
</feature>
<evidence type="ECO:0000256" key="1">
    <source>
        <dbReference type="PROSITE-ProRule" id="PRU00023"/>
    </source>
</evidence>
<keyword evidence="1" id="KW-0040">ANK repeat</keyword>